<dbReference type="EMBL" id="BJNY01000021">
    <property type="protein sequence ID" value="GED07521.1"/>
    <property type="molecule type" value="Genomic_DNA"/>
</dbReference>
<proteinExistence type="predicted"/>
<protein>
    <submittedName>
        <fullName evidence="2">Uncharacterized protein</fullName>
    </submittedName>
</protein>
<accession>A0A4Y4DYS3</accession>
<name>A0A4Y4DYS3_GLUUR</name>
<comment type="caution">
    <text evidence="2">The sequence shown here is derived from an EMBL/GenBank/DDBJ whole genome shotgun (WGS) entry which is preliminary data.</text>
</comment>
<evidence type="ECO:0000313" key="3">
    <source>
        <dbReference type="Proteomes" id="UP000316612"/>
    </source>
</evidence>
<evidence type="ECO:0000313" key="2">
    <source>
        <dbReference type="EMBL" id="GED07521.1"/>
    </source>
</evidence>
<evidence type="ECO:0000256" key="1">
    <source>
        <dbReference type="SAM" id="MobiDB-lite"/>
    </source>
</evidence>
<sequence>MPSKYQPVSPKITGTDARRVHTRLASLAQLPEKGRIEHVGYIQSVSYSAPGSAPQLSADVVDQPSSMRAPRGTVPHIRLRFMGQKSVPGIRPGVKIEYSGMVAPVEQIPTIYNPRYIIVPVARG</sequence>
<dbReference type="OrthoDB" id="3268233at2"/>
<reference evidence="2 3" key="1">
    <citation type="submission" date="2019-06" db="EMBL/GenBank/DDBJ databases">
        <title>Whole genome shotgun sequence of Glutamicibacter uratoxydans NBRC 15515.</title>
        <authorList>
            <person name="Hosoyama A."/>
            <person name="Uohara A."/>
            <person name="Ohji S."/>
            <person name="Ichikawa N."/>
        </authorList>
    </citation>
    <scope>NUCLEOTIDE SEQUENCE [LARGE SCALE GENOMIC DNA]</scope>
    <source>
        <strain evidence="2 3">NBRC 15515</strain>
    </source>
</reference>
<organism evidence="2 3">
    <name type="scientific">Glutamicibacter uratoxydans</name>
    <name type="common">Arthrobacter uratoxydans</name>
    <dbReference type="NCBI Taxonomy" id="43667"/>
    <lineage>
        <taxon>Bacteria</taxon>
        <taxon>Bacillati</taxon>
        <taxon>Actinomycetota</taxon>
        <taxon>Actinomycetes</taxon>
        <taxon>Micrococcales</taxon>
        <taxon>Micrococcaceae</taxon>
        <taxon>Glutamicibacter</taxon>
    </lineage>
</organism>
<dbReference type="Proteomes" id="UP000316612">
    <property type="component" value="Unassembled WGS sequence"/>
</dbReference>
<keyword evidence="3" id="KW-1185">Reference proteome</keyword>
<gene>
    <name evidence="2" type="ORF">AUR04nite_30530</name>
</gene>
<feature type="region of interest" description="Disordered" evidence="1">
    <location>
        <begin position="50"/>
        <end position="72"/>
    </location>
</feature>
<dbReference type="RefSeq" id="WP_141366713.1">
    <property type="nucleotide sequence ID" value="NZ_BAAAJL010000010.1"/>
</dbReference>
<dbReference type="AlphaFoldDB" id="A0A4Y4DYS3"/>